<proteinExistence type="predicted"/>
<protein>
    <submittedName>
        <fullName evidence="1">Bromodomain-containing protein</fullName>
    </submittedName>
</protein>
<sequence length="456" mass="51876">MVGSSNPLIWGTWEDLLLAYAVRRHGTDCWDSVAAELRHRSSYGHLLNPRCCHLRFNQLHRRFSTGNPLADTLEAPSDVPWLEDLRRLRVAELRRDVQRYDASIMSLQKKVKTLTKEACETRGETPVSGAGDPDRISYRSSKESNMADPDQEARREPDPAADGSCHGSTATEAKESGDAQSSACLTNRWSWRRRKETSPEKELEGGPIAVETTKIESQPLMLFLEMITSDKLCSVFMRKLESQMSEKYEQVIRRHMDLETVREQLLRDQQGAYITIHMYRDLLLICNNAIVFYTKGSREYSAALHLRHLCTPRHHISMPTLLACGRQRETALEPVKVKVKMKEKDKNKKVARKTKTKKGRRRSSNLTVVKKNKVRSSPPVESEVEKKKKSGKQPVRQAKRGATAIKQHIQPVKKRIASSAPASTPPQKRARKAPEIKRTTAKPPPAAAKKPRPRRR</sequence>
<dbReference type="EMBL" id="CM037026">
    <property type="protein sequence ID" value="KAH7660357.1"/>
    <property type="molecule type" value="Genomic_DNA"/>
</dbReference>
<organism evidence="1 2">
    <name type="scientific">Dioscorea alata</name>
    <name type="common">Purple yam</name>
    <dbReference type="NCBI Taxonomy" id="55571"/>
    <lineage>
        <taxon>Eukaryota</taxon>
        <taxon>Viridiplantae</taxon>
        <taxon>Streptophyta</taxon>
        <taxon>Embryophyta</taxon>
        <taxon>Tracheophyta</taxon>
        <taxon>Spermatophyta</taxon>
        <taxon>Magnoliopsida</taxon>
        <taxon>Liliopsida</taxon>
        <taxon>Dioscoreales</taxon>
        <taxon>Dioscoreaceae</taxon>
        <taxon>Dioscorea</taxon>
    </lineage>
</organism>
<keyword evidence="2" id="KW-1185">Reference proteome</keyword>
<evidence type="ECO:0000313" key="1">
    <source>
        <dbReference type="EMBL" id="KAH7660357.1"/>
    </source>
</evidence>
<name>A0ACB7UJD0_DIOAL</name>
<accession>A0ACB7UJD0</accession>
<gene>
    <name evidence="1" type="ORF">IHE45_16G093000</name>
</gene>
<reference evidence="2" key="1">
    <citation type="journal article" date="2022" name="Nat. Commun.">
        <title>Chromosome evolution and the genetic basis of agronomically important traits in greater yam.</title>
        <authorList>
            <person name="Bredeson J.V."/>
            <person name="Lyons J.B."/>
            <person name="Oniyinde I.O."/>
            <person name="Okereke N.R."/>
            <person name="Kolade O."/>
            <person name="Nnabue I."/>
            <person name="Nwadili C.O."/>
            <person name="Hribova E."/>
            <person name="Parker M."/>
            <person name="Nwogha J."/>
            <person name="Shu S."/>
            <person name="Carlson J."/>
            <person name="Kariba R."/>
            <person name="Muthemba S."/>
            <person name="Knop K."/>
            <person name="Barton G.J."/>
            <person name="Sherwood A.V."/>
            <person name="Lopez-Montes A."/>
            <person name="Asiedu R."/>
            <person name="Jamnadass R."/>
            <person name="Muchugi A."/>
            <person name="Goodstein D."/>
            <person name="Egesi C.N."/>
            <person name="Featherston J."/>
            <person name="Asfaw A."/>
            <person name="Simpson G.G."/>
            <person name="Dolezel J."/>
            <person name="Hendre P.S."/>
            <person name="Van Deynze A."/>
            <person name="Kumar P.L."/>
            <person name="Obidiegwu J.E."/>
            <person name="Bhattacharjee R."/>
            <person name="Rokhsar D.S."/>
        </authorList>
    </citation>
    <scope>NUCLEOTIDE SEQUENCE [LARGE SCALE GENOMIC DNA]</scope>
    <source>
        <strain evidence="2">cv. TDa95/00328</strain>
    </source>
</reference>
<dbReference type="Proteomes" id="UP000827976">
    <property type="component" value="Chromosome 16"/>
</dbReference>
<comment type="caution">
    <text evidence="1">The sequence shown here is derived from an EMBL/GenBank/DDBJ whole genome shotgun (WGS) entry which is preliminary data.</text>
</comment>
<evidence type="ECO:0000313" key="2">
    <source>
        <dbReference type="Proteomes" id="UP000827976"/>
    </source>
</evidence>